<name>A0AAV2PJF1_MEGNR</name>
<reference evidence="2 3" key="1">
    <citation type="submission" date="2024-05" db="EMBL/GenBank/DDBJ databases">
        <authorList>
            <person name="Wallberg A."/>
        </authorList>
    </citation>
    <scope>NUCLEOTIDE SEQUENCE [LARGE SCALE GENOMIC DNA]</scope>
</reference>
<organism evidence="2 3">
    <name type="scientific">Meganyctiphanes norvegica</name>
    <name type="common">Northern krill</name>
    <name type="synonym">Thysanopoda norvegica</name>
    <dbReference type="NCBI Taxonomy" id="48144"/>
    <lineage>
        <taxon>Eukaryota</taxon>
        <taxon>Metazoa</taxon>
        <taxon>Ecdysozoa</taxon>
        <taxon>Arthropoda</taxon>
        <taxon>Crustacea</taxon>
        <taxon>Multicrustacea</taxon>
        <taxon>Malacostraca</taxon>
        <taxon>Eumalacostraca</taxon>
        <taxon>Eucarida</taxon>
        <taxon>Euphausiacea</taxon>
        <taxon>Euphausiidae</taxon>
        <taxon>Meganyctiphanes</taxon>
    </lineage>
</organism>
<keyword evidence="1" id="KW-1133">Transmembrane helix</keyword>
<evidence type="ECO:0000313" key="3">
    <source>
        <dbReference type="Proteomes" id="UP001497623"/>
    </source>
</evidence>
<proteinExistence type="predicted"/>
<dbReference type="Proteomes" id="UP001497623">
    <property type="component" value="Unassembled WGS sequence"/>
</dbReference>
<accession>A0AAV2PJF1</accession>
<sequence length="100" mass="11446">YHGVLLGPCNGVNKIQVLVYIFILCLLNICHYTTHIPLGWRYKNHTRPPSITRGMTLSTYISRPPPTAIQRCCQVNMLPHVYQYIAYISIYNAISSTVHI</sequence>
<protein>
    <recommendedName>
        <fullName evidence="4">Cytochrome b</fullName>
    </recommendedName>
</protein>
<evidence type="ECO:0008006" key="4">
    <source>
        <dbReference type="Google" id="ProtNLM"/>
    </source>
</evidence>
<feature type="transmembrane region" description="Helical" evidence="1">
    <location>
        <begin position="15"/>
        <end position="34"/>
    </location>
</feature>
<gene>
    <name evidence="2" type="ORF">MNOR_LOCUS513</name>
</gene>
<keyword evidence="1" id="KW-0472">Membrane</keyword>
<keyword evidence="3" id="KW-1185">Reference proteome</keyword>
<dbReference type="AlphaFoldDB" id="A0AAV2PJF1"/>
<comment type="caution">
    <text evidence="2">The sequence shown here is derived from an EMBL/GenBank/DDBJ whole genome shotgun (WGS) entry which is preliminary data.</text>
</comment>
<keyword evidence="1" id="KW-0812">Transmembrane</keyword>
<evidence type="ECO:0000313" key="2">
    <source>
        <dbReference type="EMBL" id="CAL4059391.1"/>
    </source>
</evidence>
<evidence type="ECO:0000256" key="1">
    <source>
        <dbReference type="SAM" id="Phobius"/>
    </source>
</evidence>
<feature type="non-terminal residue" evidence="2">
    <location>
        <position position="1"/>
    </location>
</feature>
<dbReference type="EMBL" id="CAXKWB010000117">
    <property type="protein sequence ID" value="CAL4059391.1"/>
    <property type="molecule type" value="Genomic_DNA"/>
</dbReference>